<protein>
    <recommendedName>
        <fullName evidence="3">Peptidase S1 domain-containing protein</fullName>
    </recommendedName>
</protein>
<dbReference type="Gene3D" id="2.40.10.10">
    <property type="entry name" value="Trypsin-like serine proteases"/>
    <property type="match status" value="1"/>
</dbReference>
<sequence length="86" mass="10020">DDFYFKVESIKLHPEYERTENGDIHDIALVKLNRPVCDPSVKVNKDRIPQPIKLAEDWIFKDVLQASENADMQVLYEEKYGKGPTK</sequence>
<dbReference type="Proteomes" id="UP000595437">
    <property type="component" value="Chromosome 1"/>
</dbReference>
<dbReference type="OrthoDB" id="9977936at2759"/>
<dbReference type="AlphaFoldDB" id="A0A7T8QVL7"/>
<dbReference type="InterPro" id="IPR009003">
    <property type="entry name" value="Peptidase_S1_PA"/>
</dbReference>
<gene>
    <name evidence="1" type="ORF">FKW44_001513</name>
</gene>
<feature type="non-terminal residue" evidence="1">
    <location>
        <position position="1"/>
    </location>
</feature>
<evidence type="ECO:0008006" key="3">
    <source>
        <dbReference type="Google" id="ProtNLM"/>
    </source>
</evidence>
<evidence type="ECO:0000313" key="1">
    <source>
        <dbReference type="EMBL" id="QQP56750.1"/>
    </source>
</evidence>
<keyword evidence="2" id="KW-1185">Reference proteome</keyword>
<dbReference type="InterPro" id="IPR043504">
    <property type="entry name" value="Peptidase_S1_PA_chymotrypsin"/>
</dbReference>
<organism evidence="1 2">
    <name type="scientific">Caligus rogercresseyi</name>
    <name type="common">Sea louse</name>
    <dbReference type="NCBI Taxonomy" id="217165"/>
    <lineage>
        <taxon>Eukaryota</taxon>
        <taxon>Metazoa</taxon>
        <taxon>Ecdysozoa</taxon>
        <taxon>Arthropoda</taxon>
        <taxon>Crustacea</taxon>
        <taxon>Multicrustacea</taxon>
        <taxon>Hexanauplia</taxon>
        <taxon>Copepoda</taxon>
        <taxon>Siphonostomatoida</taxon>
        <taxon>Caligidae</taxon>
        <taxon>Caligus</taxon>
    </lineage>
</organism>
<name>A0A7T8QVL7_CALRO</name>
<dbReference type="EMBL" id="CP045890">
    <property type="protein sequence ID" value="QQP56750.1"/>
    <property type="molecule type" value="Genomic_DNA"/>
</dbReference>
<dbReference type="SUPFAM" id="SSF50494">
    <property type="entry name" value="Trypsin-like serine proteases"/>
    <property type="match status" value="1"/>
</dbReference>
<feature type="non-terminal residue" evidence="1">
    <location>
        <position position="86"/>
    </location>
</feature>
<reference evidence="2" key="1">
    <citation type="submission" date="2021-01" db="EMBL/GenBank/DDBJ databases">
        <title>Caligus Genome Assembly.</title>
        <authorList>
            <person name="Gallardo-Escarate C."/>
        </authorList>
    </citation>
    <scope>NUCLEOTIDE SEQUENCE [LARGE SCALE GENOMIC DNA]</scope>
</reference>
<proteinExistence type="predicted"/>
<evidence type="ECO:0000313" key="2">
    <source>
        <dbReference type="Proteomes" id="UP000595437"/>
    </source>
</evidence>
<accession>A0A7T8QVL7</accession>